<keyword evidence="7 10" id="KW-0808">Transferase</keyword>
<dbReference type="CDD" id="cd00402">
    <property type="entry name" value="Riboflavin_synthase_like"/>
    <property type="match status" value="1"/>
</dbReference>
<evidence type="ECO:0000256" key="1">
    <source>
        <dbReference type="ARBA" id="ARBA00000968"/>
    </source>
</evidence>
<reference evidence="10" key="1">
    <citation type="submission" date="2018-06" db="EMBL/GenBank/DDBJ databases">
        <authorList>
            <person name="Zhirakovskaya E."/>
        </authorList>
    </citation>
    <scope>NUCLEOTIDE SEQUENCE</scope>
</reference>
<dbReference type="InterPro" id="IPR017938">
    <property type="entry name" value="Riboflavin_synthase-like_b-brl"/>
</dbReference>
<dbReference type="FunFam" id="2.40.30.20:FF:000004">
    <property type="entry name" value="Riboflavin synthase, alpha subunit"/>
    <property type="match status" value="1"/>
</dbReference>
<dbReference type="GO" id="GO:0009231">
    <property type="term" value="P:riboflavin biosynthetic process"/>
    <property type="evidence" value="ECO:0007669"/>
    <property type="project" value="UniProtKB-KW"/>
</dbReference>
<dbReference type="PIRSF" id="PIRSF000498">
    <property type="entry name" value="Riboflavin_syn_A"/>
    <property type="match status" value="1"/>
</dbReference>
<dbReference type="FunFam" id="2.40.30.20:FF:000003">
    <property type="entry name" value="Riboflavin synthase, alpha subunit"/>
    <property type="match status" value="1"/>
</dbReference>
<dbReference type="NCBIfam" id="TIGR00187">
    <property type="entry name" value="ribE"/>
    <property type="match status" value="1"/>
</dbReference>
<dbReference type="PANTHER" id="PTHR21098">
    <property type="entry name" value="RIBOFLAVIN SYNTHASE ALPHA CHAIN"/>
    <property type="match status" value="1"/>
</dbReference>
<name>A0A3B0Z696_9ZZZZ</name>
<dbReference type="SUPFAM" id="SSF63380">
    <property type="entry name" value="Riboflavin synthase domain-like"/>
    <property type="match status" value="2"/>
</dbReference>
<feature type="domain" description="Lumazine-binding" evidence="9">
    <location>
        <begin position="1"/>
        <end position="97"/>
    </location>
</feature>
<comment type="catalytic activity">
    <reaction evidence="1">
        <text>2 6,7-dimethyl-8-(1-D-ribityl)lumazine + H(+) = 5-amino-6-(D-ribitylamino)uracil + riboflavin</text>
        <dbReference type="Rhea" id="RHEA:20772"/>
        <dbReference type="ChEBI" id="CHEBI:15378"/>
        <dbReference type="ChEBI" id="CHEBI:15934"/>
        <dbReference type="ChEBI" id="CHEBI:57986"/>
        <dbReference type="ChEBI" id="CHEBI:58201"/>
        <dbReference type="EC" id="2.5.1.9"/>
    </reaction>
</comment>
<evidence type="ECO:0000256" key="5">
    <source>
        <dbReference type="ARBA" id="ARBA00013950"/>
    </source>
</evidence>
<dbReference type="AlphaFoldDB" id="A0A3B0Z696"/>
<keyword evidence="8" id="KW-0677">Repeat</keyword>
<evidence type="ECO:0000256" key="6">
    <source>
        <dbReference type="ARBA" id="ARBA00022619"/>
    </source>
</evidence>
<sequence>MFTGIIETVGRVVHIENDQQGSRLHLQPGKINPAMVDLGASIAVNGVCLTVCEFVAKGLLFDVSAETLSRTTLGQLSSGDRINLEQAVTPSTRLGGHFVNGHVDGMGKVISIMADGFSKIITVEIDNNLAKYIAIKGSVAIDGVSLTINQVNGKQFNLTLIPHTLQETTIGSYRPGQRINIEVDVIARYIERLISVDAMASPASAITAEFLNKHGFVR</sequence>
<evidence type="ECO:0000259" key="9">
    <source>
        <dbReference type="PROSITE" id="PS51177"/>
    </source>
</evidence>
<dbReference type="PROSITE" id="PS51177">
    <property type="entry name" value="LUMAZINE_BIND"/>
    <property type="match status" value="2"/>
</dbReference>
<proteinExistence type="predicted"/>
<feature type="domain" description="Lumazine-binding" evidence="9">
    <location>
        <begin position="98"/>
        <end position="194"/>
    </location>
</feature>
<dbReference type="GO" id="GO:0004746">
    <property type="term" value="F:riboflavin synthase activity"/>
    <property type="evidence" value="ECO:0007669"/>
    <property type="project" value="UniProtKB-EC"/>
</dbReference>
<dbReference type="EC" id="2.5.1.9" evidence="4"/>
<evidence type="ECO:0000313" key="10">
    <source>
        <dbReference type="EMBL" id="VAW88878.1"/>
    </source>
</evidence>
<comment type="function">
    <text evidence="2">Catalyzes the dismutation of two molecules of 6,7-dimethyl-8-ribityllumazine, resulting in the formation of riboflavin and 5-amino-6-(D-ribitylamino)uracil.</text>
</comment>
<accession>A0A3B0Z696</accession>
<dbReference type="NCBIfam" id="NF006767">
    <property type="entry name" value="PRK09289.1"/>
    <property type="match status" value="1"/>
</dbReference>
<organism evidence="10">
    <name type="scientific">hydrothermal vent metagenome</name>
    <dbReference type="NCBI Taxonomy" id="652676"/>
    <lineage>
        <taxon>unclassified sequences</taxon>
        <taxon>metagenomes</taxon>
        <taxon>ecological metagenomes</taxon>
    </lineage>
</organism>
<dbReference type="InterPro" id="IPR001783">
    <property type="entry name" value="Lumazine-bd"/>
</dbReference>
<comment type="pathway">
    <text evidence="3">Cofactor biosynthesis; riboflavin biosynthesis; riboflavin from 2-hydroxy-3-oxobutyl phosphate and 5-amino-6-(D-ribitylamino)uracil: step 2/2.</text>
</comment>
<dbReference type="Pfam" id="PF00677">
    <property type="entry name" value="Lum_binding"/>
    <property type="match status" value="2"/>
</dbReference>
<dbReference type="NCBIfam" id="NF009566">
    <property type="entry name" value="PRK13020.1"/>
    <property type="match status" value="1"/>
</dbReference>
<evidence type="ECO:0000256" key="3">
    <source>
        <dbReference type="ARBA" id="ARBA00004887"/>
    </source>
</evidence>
<evidence type="ECO:0000256" key="2">
    <source>
        <dbReference type="ARBA" id="ARBA00002803"/>
    </source>
</evidence>
<gene>
    <name evidence="10" type="ORF">MNBD_GAMMA16-1015</name>
</gene>
<dbReference type="EMBL" id="UOFO01000152">
    <property type="protein sequence ID" value="VAW88878.1"/>
    <property type="molecule type" value="Genomic_DNA"/>
</dbReference>
<dbReference type="PANTHER" id="PTHR21098:SF12">
    <property type="entry name" value="RIBOFLAVIN SYNTHASE"/>
    <property type="match status" value="1"/>
</dbReference>
<evidence type="ECO:0000256" key="8">
    <source>
        <dbReference type="ARBA" id="ARBA00022737"/>
    </source>
</evidence>
<protein>
    <recommendedName>
        <fullName evidence="5">Riboflavin synthase</fullName>
        <ecNumber evidence="4">2.5.1.9</ecNumber>
    </recommendedName>
</protein>
<dbReference type="InterPro" id="IPR026017">
    <property type="entry name" value="Lumazine-bd_dom"/>
</dbReference>
<dbReference type="Gene3D" id="2.40.30.20">
    <property type="match status" value="2"/>
</dbReference>
<evidence type="ECO:0000256" key="7">
    <source>
        <dbReference type="ARBA" id="ARBA00022679"/>
    </source>
</evidence>
<dbReference type="InterPro" id="IPR023366">
    <property type="entry name" value="ATP_synth_asu-like_sf"/>
</dbReference>
<evidence type="ECO:0000256" key="4">
    <source>
        <dbReference type="ARBA" id="ARBA00012827"/>
    </source>
</evidence>
<keyword evidence="6" id="KW-0686">Riboflavin biosynthesis</keyword>